<dbReference type="PROSITE" id="PS50863">
    <property type="entry name" value="B3"/>
    <property type="match status" value="1"/>
</dbReference>
<dbReference type="GO" id="GO:0005634">
    <property type="term" value="C:nucleus"/>
    <property type="evidence" value="ECO:0007669"/>
    <property type="project" value="UniProtKB-SubCell"/>
</dbReference>
<dbReference type="InterPro" id="IPR015300">
    <property type="entry name" value="DNA-bd_pseudobarrel_sf"/>
</dbReference>
<feature type="domain" description="TF-B3" evidence="6">
    <location>
        <begin position="1"/>
        <end position="74"/>
    </location>
</feature>
<evidence type="ECO:0000313" key="7">
    <source>
        <dbReference type="EMBL" id="GFY90416.1"/>
    </source>
</evidence>
<accession>A0A7J0EW08</accession>
<evidence type="ECO:0000259" key="6">
    <source>
        <dbReference type="PROSITE" id="PS50863"/>
    </source>
</evidence>
<evidence type="ECO:0000313" key="8">
    <source>
        <dbReference type="Proteomes" id="UP000585474"/>
    </source>
</evidence>
<keyword evidence="2" id="KW-0805">Transcription regulation</keyword>
<proteinExistence type="predicted"/>
<dbReference type="EMBL" id="BJWL01000007">
    <property type="protein sequence ID" value="GFY90416.1"/>
    <property type="molecule type" value="Genomic_DNA"/>
</dbReference>
<organism evidence="7 8">
    <name type="scientific">Actinidia rufa</name>
    <dbReference type="NCBI Taxonomy" id="165716"/>
    <lineage>
        <taxon>Eukaryota</taxon>
        <taxon>Viridiplantae</taxon>
        <taxon>Streptophyta</taxon>
        <taxon>Embryophyta</taxon>
        <taxon>Tracheophyta</taxon>
        <taxon>Spermatophyta</taxon>
        <taxon>Magnoliopsida</taxon>
        <taxon>eudicotyledons</taxon>
        <taxon>Gunneridae</taxon>
        <taxon>Pentapetalae</taxon>
        <taxon>asterids</taxon>
        <taxon>Ericales</taxon>
        <taxon>Actinidiaceae</taxon>
        <taxon>Actinidia</taxon>
    </lineage>
</organism>
<keyword evidence="5" id="KW-0539">Nucleus</keyword>
<dbReference type="SUPFAM" id="SSF101936">
    <property type="entry name" value="DNA-binding pseudobarrel domain"/>
    <property type="match status" value="1"/>
</dbReference>
<evidence type="ECO:0000256" key="5">
    <source>
        <dbReference type="ARBA" id="ARBA00023242"/>
    </source>
</evidence>
<keyword evidence="4" id="KW-0804">Transcription</keyword>
<reference evidence="7 8" key="1">
    <citation type="submission" date="2019-07" db="EMBL/GenBank/DDBJ databases">
        <title>De Novo Assembly of kiwifruit Actinidia rufa.</title>
        <authorList>
            <person name="Sugita-Konishi S."/>
            <person name="Sato K."/>
            <person name="Mori E."/>
            <person name="Abe Y."/>
            <person name="Kisaki G."/>
            <person name="Hamano K."/>
            <person name="Suezawa K."/>
            <person name="Otani M."/>
            <person name="Fukuda T."/>
            <person name="Manabe T."/>
            <person name="Gomi K."/>
            <person name="Tabuchi M."/>
            <person name="Akimitsu K."/>
            <person name="Kataoka I."/>
        </authorList>
    </citation>
    <scope>NUCLEOTIDE SEQUENCE [LARGE SCALE GENOMIC DNA]</scope>
    <source>
        <strain evidence="8">cv. Fuchu</strain>
    </source>
</reference>
<dbReference type="GO" id="GO:0003677">
    <property type="term" value="F:DNA binding"/>
    <property type="evidence" value="ECO:0007669"/>
    <property type="project" value="UniProtKB-KW"/>
</dbReference>
<dbReference type="InterPro" id="IPR003340">
    <property type="entry name" value="B3_DNA-bd"/>
</dbReference>
<keyword evidence="3" id="KW-0238">DNA-binding</keyword>
<protein>
    <recommendedName>
        <fullName evidence="6">TF-B3 domain-containing protein</fullName>
    </recommendedName>
</protein>
<evidence type="ECO:0000256" key="4">
    <source>
        <dbReference type="ARBA" id="ARBA00023163"/>
    </source>
</evidence>
<evidence type="ECO:0000256" key="1">
    <source>
        <dbReference type="ARBA" id="ARBA00004123"/>
    </source>
</evidence>
<keyword evidence="8" id="KW-1185">Reference proteome</keyword>
<dbReference type="Pfam" id="PF02362">
    <property type="entry name" value="B3"/>
    <property type="match status" value="1"/>
</dbReference>
<comment type="subcellular location">
    <subcellularLocation>
        <location evidence="1">Nucleus</location>
    </subcellularLocation>
</comment>
<evidence type="ECO:0000256" key="3">
    <source>
        <dbReference type="ARBA" id="ARBA00023125"/>
    </source>
</evidence>
<dbReference type="AlphaFoldDB" id="A0A7J0EW08"/>
<name>A0A7J0EW08_9ERIC</name>
<dbReference type="CDD" id="cd10017">
    <property type="entry name" value="B3_DNA"/>
    <property type="match status" value="1"/>
</dbReference>
<dbReference type="Proteomes" id="UP000585474">
    <property type="component" value="Unassembled WGS sequence"/>
</dbReference>
<dbReference type="OrthoDB" id="638806at2759"/>
<evidence type="ECO:0000256" key="2">
    <source>
        <dbReference type="ARBA" id="ARBA00023015"/>
    </source>
</evidence>
<comment type="caution">
    <text evidence="7">The sequence shown here is derived from an EMBL/GenBank/DDBJ whole genome shotgun (WGS) entry which is preliminary data.</text>
</comment>
<dbReference type="InterPro" id="IPR044837">
    <property type="entry name" value="REM16-like"/>
</dbReference>
<dbReference type="PANTHER" id="PTHR31391:SF64">
    <property type="entry name" value="B3 DOMAIN-CONTAINING PROTEIN OS06G0112300"/>
    <property type="match status" value="1"/>
</dbReference>
<gene>
    <name evidence="7" type="ORF">Acr_07g0006130</name>
</gene>
<sequence length="200" mass="22629">MYSLLPCSRVPVVLTYCGKKWEMVYYEIATQKRFDRNWKNFAIDNDLKLGDACVFEIVEIGNLSSFQISSLEFKSSEVVGIPSELLCCFDMYVYDFKFECMEPTAVHVTTLIFGSLLCFDMCEYLIASTKLSLSHVSSTLGIEGTCSYTHWASLGTCWPALRLPWAHVDTHIGHRWHLLASFGAAMGTCCHPRWASLCTC</sequence>
<dbReference type="PANTHER" id="PTHR31391">
    <property type="entry name" value="B3 DOMAIN-CONTAINING PROTEIN OS11G0197600-RELATED"/>
    <property type="match status" value="1"/>
</dbReference>
<dbReference type="Gene3D" id="2.40.330.10">
    <property type="entry name" value="DNA-binding pseudobarrel domain"/>
    <property type="match status" value="1"/>
</dbReference>